<dbReference type="Pfam" id="PF11197">
    <property type="entry name" value="DUF2835"/>
    <property type="match status" value="1"/>
</dbReference>
<dbReference type="AlphaFoldDB" id="A0A4R3N776"/>
<protein>
    <submittedName>
        <fullName evidence="1">Uncharacterized protein DUF2835</fullName>
    </submittedName>
</protein>
<gene>
    <name evidence="1" type="ORF">EDC35_101303</name>
</gene>
<dbReference type="Proteomes" id="UP000295717">
    <property type="component" value="Unassembled WGS sequence"/>
</dbReference>
<evidence type="ECO:0000313" key="2">
    <source>
        <dbReference type="Proteomes" id="UP000295717"/>
    </source>
</evidence>
<sequence length="75" mass="8531">MQRFYFSLAITATEYLPYYQGIVKQVVVRAHDGRTLSFPAANLRRFVTADGVRGQFCMTVDDQNRLVSLERVGVS</sequence>
<reference evidence="1 2" key="1">
    <citation type="submission" date="2019-03" db="EMBL/GenBank/DDBJ databases">
        <title>Genomic Encyclopedia of Type Strains, Phase IV (KMG-IV): sequencing the most valuable type-strain genomes for metagenomic binning, comparative biology and taxonomic classification.</title>
        <authorList>
            <person name="Goeker M."/>
        </authorList>
    </citation>
    <scope>NUCLEOTIDE SEQUENCE [LARGE SCALE GENOMIC DNA]</scope>
    <source>
        <strain evidence="1 2">DSM 13587</strain>
    </source>
</reference>
<dbReference type="OrthoDB" id="5600793at2"/>
<evidence type="ECO:0000313" key="1">
    <source>
        <dbReference type="EMBL" id="TCT23986.1"/>
    </source>
</evidence>
<organism evidence="1 2">
    <name type="scientific">Thiobaca trueperi</name>
    <dbReference type="NCBI Taxonomy" id="127458"/>
    <lineage>
        <taxon>Bacteria</taxon>
        <taxon>Pseudomonadati</taxon>
        <taxon>Pseudomonadota</taxon>
        <taxon>Gammaproteobacteria</taxon>
        <taxon>Chromatiales</taxon>
        <taxon>Chromatiaceae</taxon>
        <taxon>Thiobaca</taxon>
    </lineage>
</organism>
<dbReference type="EMBL" id="SMAO01000001">
    <property type="protein sequence ID" value="TCT23986.1"/>
    <property type="molecule type" value="Genomic_DNA"/>
</dbReference>
<name>A0A4R3N776_9GAMM</name>
<comment type="caution">
    <text evidence="1">The sequence shown here is derived from an EMBL/GenBank/DDBJ whole genome shotgun (WGS) entry which is preliminary data.</text>
</comment>
<accession>A0A4R3N776</accession>
<keyword evidence="2" id="KW-1185">Reference proteome</keyword>
<proteinExistence type="predicted"/>
<dbReference type="InterPro" id="IPR021363">
    <property type="entry name" value="DUF2835"/>
</dbReference>
<dbReference type="RefSeq" id="WP_132975066.1">
    <property type="nucleotide sequence ID" value="NZ_SMAO01000001.1"/>
</dbReference>